<dbReference type="SUPFAM" id="SSF52540">
    <property type="entry name" value="P-loop containing nucleoside triphosphate hydrolases"/>
    <property type="match status" value="1"/>
</dbReference>
<reference evidence="5" key="1">
    <citation type="journal article" date="2013" name="Science">
        <title>Comparative analysis of bat genomes provides insight into the evolution of flight and immunity.</title>
        <authorList>
            <person name="Zhang G."/>
            <person name="Cowled C."/>
            <person name="Shi Z."/>
            <person name="Huang Z."/>
            <person name="Bishop-Lilly K.A."/>
            <person name="Fang X."/>
            <person name="Wynne J.W."/>
            <person name="Xiong Z."/>
            <person name="Baker M.L."/>
            <person name="Zhao W."/>
            <person name="Tachedjian M."/>
            <person name="Zhu Y."/>
            <person name="Zhou P."/>
            <person name="Jiang X."/>
            <person name="Ng J."/>
            <person name="Yang L."/>
            <person name="Wu L."/>
            <person name="Xiao J."/>
            <person name="Feng Y."/>
            <person name="Chen Y."/>
            <person name="Sun X."/>
            <person name="Zhang Y."/>
            <person name="Marsh G.A."/>
            <person name="Crameri G."/>
            <person name="Broder C.C."/>
            <person name="Frey K.G."/>
            <person name="Wang L.F."/>
            <person name="Wang J."/>
        </authorList>
    </citation>
    <scope>NUCLEOTIDE SEQUENCE [LARGE SCALE GENOMIC DNA]</scope>
</reference>
<keyword evidence="5" id="KW-1185">Reference proteome</keyword>
<dbReference type="STRING" id="9402.L5L6W2"/>
<evidence type="ECO:0000313" key="4">
    <source>
        <dbReference type="EMBL" id="ELK19454.1"/>
    </source>
</evidence>
<dbReference type="InterPro" id="IPR027417">
    <property type="entry name" value="P-loop_NTPase"/>
</dbReference>
<keyword evidence="2" id="KW-0547">Nucleotide-binding</keyword>
<keyword evidence="1" id="KW-0808">Transferase</keyword>
<evidence type="ECO:0000256" key="1">
    <source>
        <dbReference type="ARBA" id="ARBA00022679"/>
    </source>
</evidence>
<dbReference type="Proteomes" id="UP000010552">
    <property type="component" value="Unassembled WGS sequence"/>
</dbReference>
<organism evidence="4 5">
    <name type="scientific">Pteropus alecto</name>
    <name type="common">Black flying fox</name>
    <dbReference type="NCBI Taxonomy" id="9402"/>
    <lineage>
        <taxon>Eukaryota</taxon>
        <taxon>Metazoa</taxon>
        <taxon>Chordata</taxon>
        <taxon>Craniata</taxon>
        <taxon>Vertebrata</taxon>
        <taxon>Euteleostomi</taxon>
        <taxon>Mammalia</taxon>
        <taxon>Eutheria</taxon>
        <taxon>Laurasiatheria</taxon>
        <taxon>Chiroptera</taxon>
        <taxon>Yinpterochiroptera</taxon>
        <taxon>Pteropodoidea</taxon>
        <taxon>Pteropodidae</taxon>
        <taxon>Pteropodinae</taxon>
        <taxon>Pteropus</taxon>
    </lineage>
</organism>
<dbReference type="Pfam" id="PF00406">
    <property type="entry name" value="ADK"/>
    <property type="match status" value="1"/>
</dbReference>
<dbReference type="GO" id="GO:0006139">
    <property type="term" value="P:nucleobase-containing compound metabolic process"/>
    <property type="evidence" value="ECO:0007669"/>
    <property type="project" value="InterPro"/>
</dbReference>
<sequence>MGGPGCSKETQCKNMATKYGFCLVGLGQLLWQEAQSSTRQGWAIQDIMLQGLLVPTGIILDMINDNMPSCPESLGFLIHGFPRELMQTKEFKSIGVGCLESGPRLRLVFQAGFTGADATYYQVACDAQLSPCHGWSIV</sequence>
<dbReference type="AlphaFoldDB" id="L5L6W2"/>
<dbReference type="InParanoid" id="L5L6W2"/>
<evidence type="ECO:0000313" key="5">
    <source>
        <dbReference type="Proteomes" id="UP000010552"/>
    </source>
</evidence>
<dbReference type="GO" id="GO:0005524">
    <property type="term" value="F:ATP binding"/>
    <property type="evidence" value="ECO:0007669"/>
    <property type="project" value="InterPro"/>
</dbReference>
<dbReference type="PANTHER" id="PTHR23359">
    <property type="entry name" value="NUCLEOTIDE KINASE"/>
    <property type="match status" value="1"/>
</dbReference>
<gene>
    <name evidence="4" type="ORF">PAL_GLEAN10006120</name>
</gene>
<dbReference type="EMBL" id="KB030265">
    <property type="protein sequence ID" value="ELK19454.1"/>
    <property type="molecule type" value="Genomic_DNA"/>
</dbReference>
<accession>L5L6W2</accession>
<dbReference type="InterPro" id="IPR000850">
    <property type="entry name" value="Adenylat/UMP-CMP_kin"/>
</dbReference>
<dbReference type="GO" id="GO:0019205">
    <property type="term" value="F:nucleobase-containing compound kinase activity"/>
    <property type="evidence" value="ECO:0007669"/>
    <property type="project" value="InterPro"/>
</dbReference>
<keyword evidence="3 4" id="KW-0418">Kinase</keyword>
<evidence type="ECO:0000256" key="3">
    <source>
        <dbReference type="ARBA" id="ARBA00022777"/>
    </source>
</evidence>
<proteinExistence type="predicted"/>
<evidence type="ECO:0000256" key="2">
    <source>
        <dbReference type="ARBA" id="ARBA00022741"/>
    </source>
</evidence>
<protein>
    <submittedName>
        <fullName evidence="4">Adenylate kinase isoenzyme 5</fullName>
    </submittedName>
</protein>
<dbReference type="Gene3D" id="3.40.50.300">
    <property type="entry name" value="P-loop containing nucleotide triphosphate hydrolases"/>
    <property type="match status" value="1"/>
</dbReference>
<name>L5L6W2_PTEAL</name>